<dbReference type="Pfam" id="PF09286">
    <property type="entry name" value="Pro-kuma_activ"/>
    <property type="match status" value="1"/>
</dbReference>
<name>G9MGU9_HYPVG</name>
<feature type="domain" description="Peptidase S53" evidence="9">
    <location>
        <begin position="120"/>
        <end position="495"/>
    </location>
</feature>
<feature type="binding site" evidence="8">
    <location>
        <position position="454"/>
    </location>
    <ligand>
        <name>Ca(2+)</name>
        <dbReference type="ChEBI" id="CHEBI:29108"/>
    </ligand>
</feature>
<dbReference type="GO" id="GO:0005576">
    <property type="term" value="C:extracellular region"/>
    <property type="evidence" value="ECO:0007669"/>
    <property type="project" value="UniProtKB-SubCell"/>
</dbReference>
<dbReference type="AlphaFoldDB" id="G9MGU9"/>
<evidence type="ECO:0000313" key="10">
    <source>
        <dbReference type="EMBL" id="EHK25944.1"/>
    </source>
</evidence>
<dbReference type="InterPro" id="IPR050819">
    <property type="entry name" value="Tripeptidyl-peptidase_I"/>
</dbReference>
<evidence type="ECO:0000256" key="6">
    <source>
        <dbReference type="ARBA" id="ARBA00022837"/>
    </source>
</evidence>
<dbReference type="HOGENOM" id="CLU_013783_4_0_1"/>
<reference evidence="10 11" key="1">
    <citation type="journal article" date="2011" name="Genome Biol.">
        <title>Comparative genome sequence analysis underscores mycoparasitism as the ancestral life style of Trichoderma.</title>
        <authorList>
            <person name="Kubicek C.P."/>
            <person name="Herrera-Estrella A."/>
            <person name="Seidl-Seiboth V."/>
            <person name="Martinez D.A."/>
            <person name="Druzhinina I.S."/>
            <person name="Thon M."/>
            <person name="Zeilinger S."/>
            <person name="Casas-Flores S."/>
            <person name="Horwitz B.A."/>
            <person name="Mukherjee P.K."/>
            <person name="Mukherjee M."/>
            <person name="Kredics L."/>
            <person name="Alcaraz L.D."/>
            <person name="Aerts A."/>
            <person name="Antal Z."/>
            <person name="Atanasova L."/>
            <person name="Cervantes-Badillo M.G."/>
            <person name="Challacombe J."/>
            <person name="Chertkov O."/>
            <person name="McCluskey K."/>
            <person name="Coulpier F."/>
            <person name="Deshpande N."/>
            <person name="von Doehren H."/>
            <person name="Ebbole D.J."/>
            <person name="Esquivel-Naranjo E.U."/>
            <person name="Fekete E."/>
            <person name="Flipphi M."/>
            <person name="Glaser F."/>
            <person name="Gomez-Rodriguez E.Y."/>
            <person name="Gruber S."/>
            <person name="Han C."/>
            <person name="Henrissat B."/>
            <person name="Hermosa R."/>
            <person name="Hernandez-Onate M."/>
            <person name="Karaffa L."/>
            <person name="Kosti I."/>
            <person name="Le Crom S."/>
            <person name="Lindquist E."/>
            <person name="Lucas S."/>
            <person name="Luebeck M."/>
            <person name="Luebeck P.S."/>
            <person name="Margeot A."/>
            <person name="Metz B."/>
            <person name="Misra M."/>
            <person name="Nevalainen H."/>
            <person name="Omann M."/>
            <person name="Packer N."/>
            <person name="Perrone G."/>
            <person name="Uresti-Rivera E.E."/>
            <person name="Salamov A."/>
            <person name="Schmoll M."/>
            <person name="Seiboth B."/>
            <person name="Shapiro H."/>
            <person name="Sukno S."/>
            <person name="Tamayo-Ramos J.A."/>
            <person name="Tisch D."/>
            <person name="Wiest A."/>
            <person name="Wilkinson H.H."/>
            <person name="Zhang M."/>
            <person name="Coutinho P.M."/>
            <person name="Kenerley C.M."/>
            <person name="Monte E."/>
            <person name="Baker S.E."/>
            <person name="Grigoriev I.V."/>
        </authorList>
    </citation>
    <scope>NUCLEOTIDE SEQUENCE [LARGE SCALE GENOMIC DNA]</scope>
    <source>
        <strain evidence="11">Gv29-8 / FGSC 10586</strain>
    </source>
</reference>
<dbReference type="PANTHER" id="PTHR14218">
    <property type="entry name" value="PROTEASE S8 TRIPEPTIDYL PEPTIDASE I CLN2"/>
    <property type="match status" value="1"/>
</dbReference>
<dbReference type="CDD" id="cd04056">
    <property type="entry name" value="Peptidases_S53"/>
    <property type="match status" value="1"/>
</dbReference>
<keyword evidence="4 8" id="KW-0378">Hydrolase</keyword>
<dbReference type="InterPro" id="IPR030400">
    <property type="entry name" value="Sedolisin_dom"/>
</dbReference>
<feature type="binding site" evidence="8">
    <location>
        <position position="455"/>
    </location>
    <ligand>
        <name>Ca(2+)</name>
        <dbReference type="ChEBI" id="CHEBI:29108"/>
    </ligand>
</feature>
<dbReference type="InParanoid" id="G9MGU9"/>
<dbReference type="GO" id="GO:0006508">
    <property type="term" value="P:proteolysis"/>
    <property type="evidence" value="ECO:0007669"/>
    <property type="project" value="UniProtKB-KW"/>
</dbReference>
<dbReference type="OrthoDB" id="409122at2759"/>
<dbReference type="Proteomes" id="UP000007115">
    <property type="component" value="Unassembled WGS sequence"/>
</dbReference>
<protein>
    <recommendedName>
        <fullName evidence="9">Peptidase S53 domain-containing protein</fullName>
    </recommendedName>
</protein>
<dbReference type="GO" id="GO:0008240">
    <property type="term" value="F:tripeptidyl-peptidase activity"/>
    <property type="evidence" value="ECO:0007669"/>
    <property type="project" value="TreeGrafter"/>
</dbReference>
<gene>
    <name evidence="10" type="ORF">TRIVIDRAFT_188365</name>
</gene>
<evidence type="ECO:0000256" key="7">
    <source>
        <dbReference type="ARBA" id="ARBA00023145"/>
    </source>
</evidence>
<dbReference type="STRING" id="413071.G9MGU9"/>
<dbReference type="SMART" id="SM00944">
    <property type="entry name" value="Pro-kuma_activ"/>
    <property type="match status" value="1"/>
</dbReference>
<dbReference type="VEuPathDB" id="FungiDB:TRIVIDRAFT_188365"/>
<dbReference type="SUPFAM" id="SSF54897">
    <property type="entry name" value="Protease propeptides/inhibitors"/>
    <property type="match status" value="1"/>
</dbReference>
<comment type="caution">
    <text evidence="10">The sequence shown here is derived from an EMBL/GenBank/DDBJ whole genome shotgun (WGS) entry which is preliminary data.</text>
</comment>
<dbReference type="InterPro" id="IPR015366">
    <property type="entry name" value="S53_propep"/>
</dbReference>
<feature type="binding site" evidence="8">
    <location>
        <position position="473"/>
    </location>
    <ligand>
        <name>Ca(2+)</name>
        <dbReference type="ChEBI" id="CHEBI:29108"/>
    </ligand>
</feature>
<dbReference type="GeneID" id="25789345"/>
<evidence type="ECO:0000256" key="8">
    <source>
        <dbReference type="PROSITE-ProRule" id="PRU01032"/>
    </source>
</evidence>
<dbReference type="PROSITE" id="PS51695">
    <property type="entry name" value="SEDOLISIN"/>
    <property type="match status" value="1"/>
</dbReference>
<feature type="binding site" evidence="8">
    <location>
        <position position="475"/>
    </location>
    <ligand>
        <name>Ca(2+)</name>
        <dbReference type="ChEBI" id="CHEBI:29108"/>
    </ligand>
</feature>
<evidence type="ECO:0000256" key="5">
    <source>
        <dbReference type="ARBA" id="ARBA00022825"/>
    </source>
</evidence>
<keyword evidence="5 8" id="KW-0720">Serine protease</keyword>
<dbReference type="SUPFAM" id="SSF52743">
    <property type="entry name" value="Subtilisin-like"/>
    <property type="match status" value="1"/>
</dbReference>
<evidence type="ECO:0000256" key="4">
    <source>
        <dbReference type="ARBA" id="ARBA00022801"/>
    </source>
</evidence>
<keyword evidence="7" id="KW-0865">Zymogen</keyword>
<organism evidence="10 11">
    <name type="scientific">Hypocrea virens (strain Gv29-8 / FGSC 10586)</name>
    <name type="common">Gliocladium virens</name>
    <name type="synonym">Trichoderma virens</name>
    <dbReference type="NCBI Taxonomy" id="413071"/>
    <lineage>
        <taxon>Eukaryota</taxon>
        <taxon>Fungi</taxon>
        <taxon>Dikarya</taxon>
        <taxon>Ascomycota</taxon>
        <taxon>Pezizomycotina</taxon>
        <taxon>Sordariomycetes</taxon>
        <taxon>Hypocreomycetidae</taxon>
        <taxon>Hypocreales</taxon>
        <taxon>Hypocreaceae</taxon>
        <taxon>Trichoderma</taxon>
    </lineage>
</organism>
<dbReference type="CDD" id="cd11377">
    <property type="entry name" value="Pro-peptidase_S53"/>
    <property type="match status" value="1"/>
</dbReference>
<comment type="cofactor">
    <cofactor evidence="8">
        <name>Ca(2+)</name>
        <dbReference type="ChEBI" id="CHEBI:29108"/>
    </cofactor>
    <text evidence="8">Binds 1 Ca(2+) ion per subunit.</text>
</comment>
<dbReference type="Gene3D" id="3.40.50.200">
    <property type="entry name" value="Peptidase S8/S53 domain"/>
    <property type="match status" value="1"/>
</dbReference>
<feature type="active site" description="Charge relay system" evidence="8">
    <location>
        <position position="201"/>
    </location>
</feature>
<accession>G9MGU9</accession>
<sequence>MGEAMLMNISHPNSEHYGKHLSASEVDEMFAPSKESVDAVTIWINSALSDRKITLSRSRQWLEFNATVAELQDLLHTDYHEYTKRADDTVRSFGPMLPGPTPMPDLLPEYSNNLSDCSLMVAPNCVRAVYKVADKSKGDPNNSISIYSNQRQRYSPESLNTFFKYFAFEIPQGTTPEFQGIDGAPAPSPLPYDAAKEADLDFQASYPLAYPDKVVNYLVDDFYYEAGGGGVSGLFNIFLDALDKSYCTYSAFGKTGDFKGVDPSYPDTREGGYDQTEQCGIYTPTDRRQCHEWMKLGLQGVTVIVATGDGGVGGFGGFGCLGGVFGTVSPADCPFVTAVGTTNLTTSSIGGKLKIVEQGARFSGGGFSNIFRTPTYQTNAYNRGGGGYPNISAIGHNFVIWVGDGLTLAEGTSVSTPVFAGLITSINSFRLNAGKKPVGFINPVLYQHQEIFNDITTGNNPGCNTAGFSAVKGRDPVTGLGAPDYSKLKEVFLNMP</sequence>
<evidence type="ECO:0000256" key="1">
    <source>
        <dbReference type="ARBA" id="ARBA00004239"/>
    </source>
</evidence>
<feature type="active site" description="Charge relay system" evidence="8">
    <location>
        <position position="413"/>
    </location>
</feature>
<dbReference type="GO" id="GO:0046872">
    <property type="term" value="F:metal ion binding"/>
    <property type="evidence" value="ECO:0007669"/>
    <property type="project" value="UniProtKB-UniRule"/>
</dbReference>
<comment type="subcellular location">
    <subcellularLocation>
        <location evidence="1">Secreted</location>
        <location evidence="1">Extracellular space</location>
    </subcellularLocation>
</comment>
<evidence type="ECO:0000256" key="3">
    <source>
        <dbReference type="ARBA" id="ARBA00022723"/>
    </source>
</evidence>
<evidence type="ECO:0000256" key="2">
    <source>
        <dbReference type="ARBA" id="ARBA00022670"/>
    </source>
</evidence>
<dbReference type="OMA" id="HTDYHEY"/>
<evidence type="ECO:0000313" key="11">
    <source>
        <dbReference type="Proteomes" id="UP000007115"/>
    </source>
</evidence>
<feature type="active site" description="Charge relay system" evidence="8">
    <location>
        <position position="197"/>
    </location>
</feature>
<keyword evidence="3 8" id="KW-0479">Metal-binding</keyword>
<keyword evidence="6 8" id="KW-0106">Calcium</keyword>
<dbReference type="InterPro" id="IPR036852">
    <property type="entry name" value="Peptidase_S8/S53_dom_sf"/>
</dbReference>
<dbReference type="GO" id="GO:0004252">
    <property type="term" value="F:serine-type endopeptidase activity"/>
    <property type="evidence" value="ECO:0007669"/>
    <property type="project" value="UniProtKB-UniRule"/>
</dbReference>
<evidence type="ECO:0000259" key="9">
    <source>
        <dbReference type="PROSITE" id="PS51695"/>
    </source>
</evidence>
<proteinExistence type="predicted"/>
<dbReference type="EMBL" id="ABDF02000002">
    <property type="protein sequence ID" value="EHK25944.1"/>
    <property type="molecule type" value="Genomic_DNA"/>
</dbReference>
<keyword evidence="11" id="KW-1185">Reference proteome</keyword>
<dbReference type="PANTHER" id="PTHR14218:SF19">
    <property type="entry name" value="SERINE PROTEASE AORO, PUTATIVE (AFU_ORTHOLOGUE AFUA_6G10250)-RELATED"/>
    <property type="match status" value="1"/>
</dbReference>
<dbReference type="eggNOG" id="ENOG502QTN1">
    <property type="taxonomic scope" value="Eukaryota"/>
</dbReference>
<keyword evidence="2 8" id="KW-0645">Protease</keyword>
<dbReference type="RefSeq" id="XP_013960161.1">
    <property type="nucleotide sequence ID" value="XM_014104686.1"/>
</dbReference>